<organism evidence="2 3">
    <name type="scientific">Hibiscus sabdariffa</name>
    <name type="common">roselle</name>
    <dbReference type="NCBI Taxonomy" id="183260"/>
    <lineage>
        <taxon>Eukaryota</taxon>
        <taxon>Viridiplantae</taxon>
        <taxon>Streptophyta</taxon>
        <taxon>Embryophyta</taxon>
        <taxon>Tracheophyta</taxon>
        <taxon>Spermatophyta</taxon>
        <taxon>Magnoliopsida</taxon>
        <taxon>eudicotyledons</taxon>
        <taxon>Gunneridae</taxon>
        <taxon>Pentapetalae</taxon>
        <taxon>rosids</taxon>
        <taxon>malvids</taxon>
        <taxon>Malvales</taxon>
        <taxon>Malvaceae</taxon>
        <taxon>Malvoideae</taxon>
        <taxon>Hibiscus</taxon>
    </lineage>
</organism>
<gene>
    <name evidence="2" type="ORF">V6N11_019132</name>
</gene>
<dbReference type="Proteomes" id="UP001396334">
    <property type="component" value="Unassembled WGS sequence"/>
</dbReference>
<dbReference type="InterPro" id="IPR002156">
    <property type="entry name" value="RNaseH_domain"/>
</dbReference>
<evidence type="ECO:0000259" key="1">
    <source>
        <dbReference type="Pfam" id="PF13456"/>
    </source>
</evidence>
<keyword evidence="3" id="KW-1185">Reference proteome</keyword>
<dbReference type="Pfam" id="PF13456">
    <property type="entry name" value="RVT_3"/>
    <property type="match status" value="1"/>
</dbReference>
<evidence type="ECO:0000313" key="3">
    <source>
        <dbReference type="Proteomes" id="UP001396334"/>
    </source>
</evidence>
<sequence length="196" mass="21903">MTLPLLKRLGSTILSVIRKISVQQQCLLCQSDCKSVSYLAKGCSFVQQVLSELGFFTCPWLPEQTFASWLYSTFGFLNSTAHRNFVVALWAIWASTIPNPYVMNPKMVEAIACEQALILSKELGFKHIKVEGDALLVISKLVNHVEVGSTLGAFYSNIPEKRGDFDFLSFLHVYQNRSNATHVLVIMGKLNPQVTV</sequence>
<comment type="caution">
    <text evidence="2">The sequence shown here is derived from an EMBL/GenBank/DDBJ whole genome shotgun (WGS) entry which is preliminary data.</text>
</comment>
<protein>
    <recommendedName>
        <fullName evidence="1">RNase H type-1 domain-containing protein</fullName>
    </recommendedName>
</protein>
<name>A0ABR2R231_9ROSI</name>
<proteinExistence type="predicted"/>
<feature type="domain" description="RNase H type-1" evidence="1">
    <location>
        <begin position="98"/>
        <end position="185"/>
    </location>
</feature>
<evidence type="ECO:0000313" key="2">
    <source>
        <dbReference type="EMBL" id="KAK9006801.1"/>
    </source>
</evidence>
<dbReference type="EMBL" id="JBBPBN010000028">
    <property type="protein sequence ID" value="KAK9006801.1"/>
    <property type="molecule type" value="Genomic_DNA"/>
</dbReference>
<reference evidence="2 3" key="1">
    <citation type="journal article" date="2024" name="G3 (Bethesda)">
        <title>Genome assembly of Hibiscus sabdariffa L. provides insights into metabolisms of medicinal natural products.</title>
        <authorList>
            <person name="Kim T."/>
        </authorList>
    </citation>
    <scope>NUCLEOTIDE SEQUENCE [LARGE SCALE GENOMIC DNA]</scope>
    <source>
        <strain evidence="2">TK-2024</strain>
        <tissue evidence="2">Old leaves</tissue>
    </source>
</reference>
<accession>A0ABR2R231</accession>